<comment type="caution">
    <text evidence="2">The sequence shown here is derived from an EMBL/GenBank/DDBJ whole genome shotgun (WGS) entry which is preliminary data.</text>
</comment>
<dbReference type="PANTHER" id="PTHR37305:SF1">
    <property type="entry name" value="MEMBRANE PROTEIN"/>
    <property type="match status" value="1"/>
</dbReference>
<name>A0A5J4KPL0_9CHLR</name>
<keyword evidence="1" id="KW-0472">Membrane</keyword>
<protein>
    <recommendedName>
        <fullName evidence="4">ABC transporter permease</fullName>
    </recommendedName>
</protein>
<evidence type="ECO:0000313" key="2">
    <source>
        <dbReference type="EMBL" id="GER87116.1"/>
    </source>
</evidence>
<gene>
    <name evidence="2" type="ORF">KDW_12780</name>
</gene>
<dbReference type="RefSeq" id="WP_151755148.1">
    <property type="nucleotide sequence ID" value="NZ_BKZW01000001.1"/>
</dbReference>
<proteinExistence type="predicted"/>
<accession>A0A5J4KPL0</accession>
<feature type="transmembrane region" description="Helical" evidence="1">
    <location>
        <begin position="126"/>
        <end position="152"/>
    </location>
</feature>
<feature type="transmembrane region" description="Helical" evidence="1">
    <location>
        <begin position="52"/>
        <end position="73"/>
    </location>
</feature>
<reference evidence="2 3" key="1">
    <citation type="submission" date="2019-10" db="EMBL/GenBank/DDBJ databases">
        <title>Dictyobacter vulcani sp. nov., within the class Ktedonobacteria, isolated from soil of volcanic Mt. Zao.</title>
        <authorList>
            <person name="Zheng Y."/>
            <person name="Wang C.M."/>
            <person name="Sakai Y."/>
            <person name="Abe K."/>
            <person name="Yokota A."/>
            <person name="Yabe S."/>
        </authorList>
    </citation>
    <scope>NUCLEOTIDE SEQUENCE [LARGE SCALE GENOMIC DNA]</scope>
    <source>
        <strain evidence="2 3">W12</strain>
    </source>
</reference>
<dbReference type="Proteomes" id="UP000326912">
    <property type="component" value="Unassembled WGS sequence"/>
</dbReference>
<feature type="transmembrane region" description="Helical" evidence="1">
    <location>
        <begin position="79"/>
        <end position="105"/>
    </location>
</feature>
<dbReference type="EMBL" id="BKZW01000001">
    <property type="protein sequence ID" value="GER87116.1"/>
    <property type="molecule type" value="Genomic_DNA"/>
</dbReference>
<keyword evidence="3" id="KW-1185">Reference proteome</keyword>
<organism evidence="2 3">
    <name type="scientific">Dictyobacter vulcani</name>
    <dbReference type="NCBI Taxonomy" id="2607529"/>
    <lineage>
        <taxon>Bacteria</taxon>
        <taxon>Bacillati</taxon>
        <taxon>Chloroflexota</taxon>
        <taxon>Ktedonobacteria</taxon>
        <taxon>Ktedonobacterales</taxon>
        <taxon>Dictyobacteraceae</taxon>
        <taxon>Dictyobacter</taxon>
    </lineage>
</organism>
<feature type="transmembrane region" description="Helical" evidence="1">
    <location>
        <begin position="172"/>
        <end position="193"/>
    </location>
</feature>
<dbReference type="AlphaFoldDB" id="A0A5J4KPL0"/>
<feature type="transmembrane region" description="Helical" evidence="1">
    <location>
        <begin position="205"/>
        <end position="228"/>
    </location>
</feature>
<keyword evidence="1" id="KW-0812">Transmembrane</keyword>
<sequence length="302" mass="33071">MSKVSPSMTESLLPMPERSKNVVMGNQSFISVLGRSIAGELYKIRRRAMSKVLSTIAIATIILALLFTNWTSSQPLPDAIYMTLSISNFVGSILFIILAGTIVGGEYSVGTIRLMLTRGPTRLQFLLAKLGAMLICVCITIISLIGIGIITWMLLNLPVGHKIDFSFFTGHWIQHTILFILAIMLSLFTYSMLAVCLSSWGKATAAGVTGVLIWWFLENAISGLLALLGSRLQNAFGNFLATVPDYFIDNNLNALRSNQQNYLMGNSAGAINDLHAGIVIIIYLVVFGGLTWWSLKTRDITN</sequence>
<evidence type="ECO:0008006" key="4">
    <source>
        <dbReference type="Google" id="ProtNLM"/>
    </source>
</evidence>
<dbReference type="Pfam" id="PF12730">
    <property type="entry name" value="ABC2_membrane_4"/>
    <property type="match status" value="1"/>
</dbReference>
<evidence type="ECO:0000313" key="3">
    <source>
        <dbReference type="Proteomes" id="UP000326912"/>
    </source>
</evidence>
<feature type="transmembrane region" description="Helical" evidence="1">
    <location>
        <begin position="274"/>
        <end position="295"/>
    </location>
</feature>
<keyword evidence="1" id="KW-1133">Transmembrane helix</keyword>
<dbReference type="PANTHER" id="PTHR37305">
    <property type="entry name" value="INTEGRAL MEMBRANE PROTEIN-RELATED"/>
    <property type="match status" value="1"/>
</dbReference>
<evidence type="ECO:0000256" key="1">
    <source>
        <dbReference type="SAM" id="Phobius"/>
    </source>
</evidence>